<proteinExistence type="predicted"/>
<accession>A0A2P2QKP0</accession>
<sequence length="21" mass="2307">MGSNHSTTCCKTCSFRVQANM</sequence>
<dbReference type="AlphaFoldDB" id="A0A2P2QKP0"/>
<organism evidence="1">
    <name type="scientific">Rhizophora mucronata</name>
    <name type="common">Asiatic mangrove</name>
    <dbReference type="NCBI Taxonomy" id="61149"/>
    <lineage>
        <taxon>Eukaryota</taxon>
        <taxon>Viridiplantae</taxon>
        <taxon>Streptophyta</taxon>
        <taxon>Embryophyta</taxon>
        <taxon>Tracheophyta</taxon>
        <taxon>Spermatophyta</taxon>
        <taxon>Magnoliopsida</taxon>
        <taxon>eudicotyledons</taxon>
        <taxon>Gunneridae</taxon>
        <taxon>Pentapetalae</taxon>
        <taxon>rosids</taxon>
        <taxon>fabids</taxon>
        <taxon>Malpighiales</taxon>
        <taxon>Rhizophoraceae</taxon>
        <taxon>Rhizophora</taxon>
    </lineage>
</organism>
<reference evidence="1" key="1">
    <citation type="submission" date="2018-02" db="EMBL/GenBank/DDBJ databases">
        <title>Rhizophora mucronata_Transcriptome.</title>
        <authorList>
            <person name="Meera S.P."/>
            <person name="Sreeshan A."/>
            <person name="Augustine A."/>
        </authorList>
    </citation>
    <scope>NUCLEOTIDE SEQUENCE</scope>
    <source>
        <tissue evidence="1">Leaf</tissue>
    </source>
</reference>
<name>A0A2P2QKP0_RHIMU</name>
<evidence type="ECO:0000313" key="1">
    <source>
        <dbReference type="EMBL" id="MBX67533.1"/>
    </source>
</evidence>
<dbReference type="EMBL" id="GGEC01087049">
    <property type="protein sequence ID" value="MBX67533.1"/>
    <property type="molecule type" value="Transcribed_RNA"/>
</dbReference>
<protein>
    <submittedName>
        <fullName evidence="1">Uncharacterized protein</fullName>
    </submittedName>
</protein>